<comment type="caution">
    <text evidence="5">The sequence shown here is derived from an EMBL/GenBank/DDBJ whole genome shotgun (WGS) entry which is preliminary data.</text>
</comment>
<proteinExistence type="predicted"/>
<evidence type="ECO:0000256" key="2">
    <source>
        <dbReference type="ARBA" id="ARBA00023125"/>
    </source>
</evidence>
<dbReference type="InterPro" id="IPR036390">
    <property type="entry name" value="WH_DNA-bd_sf"/>
</dbReference>
<organism evidence="5 6">
    <name type="scientific">Motilibacter deserti</name>
    <dbReference type="NCBI Taxonomy" id="2714956"/>
    <lineage>
        <taxon>Bacteria</taxon>
        <taxon>Bacillati</taxon>
        <taxon>Actinomycetota</taxon>
        <taxon>Actinomycetes</taxon>
        <taxon>Motilibacterales</taxon>
        <taxon>Motilibacteraceae</taxon>
        <taxon>Motilibacter</taxon>
    </lineage>
</organism>
<dbReference type="RefSeq" id="WP_166278546.1">
    <property type="nucleotide sequence ID" value="NZ_JAANNP010000001.1"/>
</dbReference>
<dbReference type="PANTHER" id="PTHR39515:SF2">
    <property type="entry name" value="HTH-TYPE TRANSCRIPTIONAL REGULATOR RV0880"/>
    <property type="match status" value="1"/>
</dbReference>
<dbReference type="PANTHER" id="PTHR39515">
    <property type="entry name" value="CONSERVED PROTEIN"/>
    <property type="match status" value="1"/>
</dbReference>
<dbReference type="Gene3D" id="1.10.10.10">
    <property type="entry name" value="Winged helix-like DNA-binding domain superfamily/Winged helix DNA-binding domain"/>
    <property type="match status" value="1"/>
</dbReference>
<dbReference type="InterPro" id="IPR036388">
    <property type="entry name" value="WH-like_DNA-bd_sf"/>
</dbReference>
<dbReference type="EMBL" id="JAANNP010000001">
    <property type="protein sequence ID" value="NHC13088.1"/>
    <property type="molecule type" value="Genomic_DNA"/>
</dbReference>
<dbReference type="PROSITE" id="PS50995">
    <property type="entry name" value="HTH_MARR_2"/>
    <property type="match status" value="1"/>
</dbReference>
<dbReference type="InterPro" id="IPR023187">
    <property type="entry name" value="Tscrpt_reg_MarR-type_CS"/>
</dbReference>
<evidence type="ECO:0000259" key="4">
    <source>
        <dbReference type="PROSITE" id="PS50995"/>
    </source>
</evidence>
<reference evidence="5 6" key="1">
    <citation type="submission" date="2020-03" db="EMBL/GenBank/DDBJ databases">
        <title>Two novel Motilibacter sp.</title>
        <authorList>
            <person name="Liu S."/>
        </authorList>
    </citation>
    <scope>NUCLEOTIDE SEQUENCE [LARGE SCALE GENOMIC DNA]</scope>
    <source>
        <strain evidence="5 6">E257</strain>
    </source>
</reference>
<dbReference type="PROSITE" id="PS01117">
    <property type="entry name" value="HTH_MARR_1"/>
    <property type="match status" value="1"/>
</dbReference>
<keyword evidence="1" id="KW-0805">Transcription regulation</keyword>
<keyword evidence="6" id="KW-1185">Reference proteome</keyword>
<sequence length="141" mass="15014">MLEATVDMQAGDVLERLLAVARRLVPQSGLSLTAAATLARLSREGPSRVSDLAAAEGVTQPAMSQLVGRLERDGFVDRHPSPEDGRSVLTALTPAGAEVLAARREERVRALSALLDRLDDDDRRAVAAALPALRRLLAVSQ</sequence>
<dbReference type="Pfam" id="PF01047">
    <property type="entry name" value="MarR"/>
    <property type="match status" value="1"/>
</dbReference>
<accession>A0ABX0GRI8</accession>
<dbReference type="InterPro" id="IPR000835">
    <property type="entry name" value="HTH_MarR-typ"/>
</dbReference>
<protein>
    <submittedName>
        <fullName evidence="5">MarR family transcriptional regulator</fullName>
    </submittedName>
</protein>
<evidence type="ECO:0000256" key="1">
    <source>
        <dbReference type="ARBA" id="ARBA00023015"/>
    </source>
</evidence>
<gene>
    <name evidence="5" type="ORF">G9H71_04760</name>
</gene>
<feature type="domain" description="HTH marR-type" evidence="4">
    <location>
        <begin position="1"/>
        <end position="138"/>
    </location>
</feature>
<evidence type="ECO:0000256" key="3">
    <source>
        <dbReference type="ARBA" id="ARBA00023163"/>
    </source>
</evidence>
<dbReference type="SMART" id="SM00347">
    <property type="entry name" value="HTH_MARR"/>
    <property type="match status" value="1"/>
</dbReference>
<dbReference type="SUPFAM" id="SSF46785">
    <property type="entry name" value="Winged helix' DNA-binding domain"/>
    <property type="match status" value="1"/>
</dbReference>
<dbReference type="InterPro" id="IPR052526">
    <property type="entry name" value="HTH-type_Bedaq_tolerance"/>
</dbReference>
<name>A0ABX0GRI8_9ACTN</name>
<evidence type="ECO:0000313" key="5">
    <source>
        <dbReference type="EMBL" id="NHC13088.1"/>
    </source>
</evidence>
<keyword evidence="3" id="KW-0804">Transcription</keyword>
<evidence type="ECO:0000313" key="6">
    <source>
        <dbReference type="Proteomes" id="UP000800981"/>
    </source>
</evidence>
<keyword evidence="2" id="KW-0238">DNA-binding</keyword>
<dbReference type="Proteomes" id="UP000800981">
    <property type="component" value="Unassembled WGS sequence"/>
</dbReference>